<comment type="caution">
    <text evidence="1">The sequence shown here is derived from an EMBL/GenBank/DDBJ whole genome shotgun (WGS) entry which is preliminary data.</text>
</comment>
<evidence type="ECO:0000313" key="1">
    <source>
        <dbReference type="EMBL" id="SPW33615.1"/>
    </source>
</evidence>
<accession>A0A8B4HAH3</accession>
<name>A0A8B4HAH3_9CORY</name>
<proteinExistence type="predicted"/>
<evidence type="ECO:0008006" key="3">
    <source>
        <dbReference type="Google" id="ProtNLM"/>
    </source>
</evidence>
<reference evidence="1 2" key="1">
    <citation type="submission" date="2018-06" db="EMBL/GenBank/DDBJ databases">
        <authorList>
            <consortium name="Pathogen Informatics"/>
            <person name="Doyle S."/>
        </authorList>
    </citation>
    <scope>NUCLEOTIDE SEQUENCE [LARGE SCALE GENOMIC DNA]</scope>
    <source>
        <strain evidence="1 2">NCTC10254</strain>
    </source>
</reference>
<protein>
    <recommendedName>
        <fullName evidence="3">Phage-Barnase-EndoU-ColicinE5/D-RelE like nuclease 2 domain-containing protein</fullName>
    </recommendedName>
</protein>
<sequence length="180" mass="21756">MYLSGNPNLGKDNNMPFILSPHFRDLDVDQDYYLHNLYQLFKAQLVEANLIWPSNNKPVVLRRLPEVRNYHRTFWHIISSGHGRVETRTINFERCRRLHWIREAYEEFKDHYPNPTEDPIKWWKSSRNGAVRYLLAKSDLSYVVVYEERTDYTLLITAYSVSQKHTQRKLAREHDNFWEV</sequence>
<evidence type="ECO:0000313" key="2">
    <source>
        <dbReference type="Proteomes" id="UP000249886"/>
    </source>
</evidence>
<dbReference type="AlphaFoldDB" id="A0A8B4HAH3"/>
<dbReference type="Proteomes" id="UP000249886">
    <property type="component" value="Unassembled WGS sequence"/>
</dbReference>
<dbReference type="EMBL" id="UARK01000034">
    <property type="protein sequence ID" value="SPW33615.1"/>
    <property type="molecule type" value="Genomic_DNA"/>
</dbReference>
<organism evidence="1 2">
    <name type="scientific">Corynebacterium matruchotii</name>
    <dbReference type="NCBI Taxonomy" id="43768"/>
    <lineage>
        <taxon>Bacteria</taxon>
        <taxon>Bacillati</taxon>
        <taxon>Actinomycetota</taxon>
        <taxon>Actinomycetes</taxon>
        <taxon>Mycobacteriales</taxon>
        <taxon>Corynebacteriaceae</taxon>
        <taxon>Corynebacterium</taxon>
    </lineage>
</organism>
<gene>
    <name evidence="1" type="ORF">NCTC10254_02397</name>
</gene>